<evidence type="ECO:0000313" key="3">
    <source>
        <dbReference type="Proteomes" id="UP000198211"/>
    </source>
</evidence>
<comment type="caution">
    <text evidence="2">The sequence shown here is derived from an EMBL/GenBank/DDBJ whole genome shotgun (WGS) entry which is preliminary data.</text>
</comment>
<accession>A0A225V801</accession>
<gene>
    <name evidence="2" type="ORF">PHMEG_00027594</name>
</gene>
<name>A0A225V801_9STRA</name>
<keyword evidence="3" id="KW-1185">Reference proteome</keyword>
<evidence type="ECO:0008006" key="4">
    <source>
        <dbReference type="Google" id="ProtNLM"/>
    </source>
</evidence>
<feature type="region of interest" description="Disordered" evidence="1">
    <location>
        <begin position="89"/>
        <end position="115"/>
    </location>
</feature>
<evidence type="ECO:0000256" key="1">
    <source>
        <dbReference type="SAM" id="MobiDB-lite"/>
    </source>
</evidence>
<dbReference type="Proteomes" id="UP000198211">
    <property type="component" value="Unassembled WGS sequence"/>
</dbReference>
<dbReference type="OrthoDB" id="10607558at2759"/>
<dbReference type="EMBL" id="NBNE01007109">
    <property type="protein sequence ID" value="OWZ01089.1"/>
    <property type="molecule type" value="Genomic_DNA"/>
</dbReference>
<feature type="compositionally biased region" description="Low complexity" evidence="1">
    <location>
        <begin position="92"/>
        <end position="105"/>
    </location>
</feature>
<proteinExistence type="predicted"/>
<reference evidence="3" key="1">
    <citation type="submission" date="2017-03" db="EMBL/GenBank/DDBJ databases">
        <title>Phytopthora megakarya and P. palmivora, two closely related causual agents of cacao black pod achieved similar genome size and gene model numbers by different mechanisms.</title>
        <authorList>
            <person name="Ali S."/>
            <person name="Shao J."/>
            <person name="Larry D.J."/>
            <person name="Kronmiller B."/>
            <person name="Shen D."/>
            <person name="Strem M.D."/>
            <person name="Melnick R.L."/>
            <person name="Guiltinan M.J."/>
            <person name="Tyler B.M."/>
            <person name="Meinhardt L.W."/>
            <person name="Bailey B.A."/>
        </authorList>
    </citation>
    <scope>NUCLEOTIDE SEQUENCE [LARGE SCALE GENOMIC DNA]</scope>
    <source>
        <strain evidence="3">zdho120</strain>
    </source>
</reference>
<organism evidence="2 3">
    <name type="scientific">Phytophthora megakarya</name>
    <dbReference type="NCBI Taxonomy" id="4795"/>
    <lineage>
        <taxon>Eukaryota</taxon>
        <taxon>Sar</taxon>
        <taxon>Stramenopiles</taxon>
        <taxon>Oomycota</taxon>
        <taxon>Peronosporomycetes</taxon>
        <taxon>Peronosporales</taxon>
        <taxon>Peronosporaceae</taxon>
        <taxon>Phytophthora</taxon>
    </lineage>
</organism>
<evidence type="ECO:0000313" key="2">
    <source>
        <dbReference type="EMBL" id="OWZ01089.1"/>
    </source>
</evidence>
<feature type="compositionally biased region" description="Basic and acidic residues" evidence="1">
    <location>
        <begin position="106"/>
        <end position="115"/>
    </location>
</feature>
<protein>
    <recommendedName>
        <fullName evidence="4">Nuclease HARBI1</fullName>
    </recommendedName>
</protein>
<dbReference type="AlphaFoldDB" id="A0A225V801"/>
<sequence length="115" mass="12861">MDYEMVTIKSVIYACVLTHNFIREHDALDLGADLATSRQDARCDRAVNASFDLIPFAYDTSNDWRSWIAEAMWEEYQGFRVNEADSDFCTETTSSGSSGTDSAYGSDERNSSASE</sequence>